<proteinExistence type="predicted"/>
<evidence type="ECO:0000313" key="2">
    <source>
        <dbReference type="Proteomes" id="UP000828941"/>
    </source>
</evidence>
<name>A0ACB9MGP4_BAUVA</name>
<dbReference type="Proteomes" id="UP000828941">
    <property type="component" value="Chromosome 9"/>
</dbReference>
<organism evidence="1 2">
    <name type="scientific">Bauhinia variegata</name>
    <name type="common">Purple orchid tree</name>
    <name type="synonym">Phanera variegata</name>
    <dbReference type="NCBI Taxonomy" id="167791"/>
    <lineage>
        <taxon>Eukaryota</taxon>
        <taxon>Viridiplantae</taxon>
        <taxon>Streptophyta</taxon>
        <taxon>Embryophyta</taxon>
        <taxon>Tracheophyta</taxon>
        <taxon>Spermatophyta</taxon>
        <taxon>Magnoliopsida</taxon>
        <taxon>eudicotyledons</taxon>
        <taxon>Gunneridae</taxon>
        <taxon>Pentapetalae</taxon>
        <taxon>rosids</taxon>
        <taxon>fabids</taxon>
        <taxon>Fabales</taxon>
        <taxon>Fabaceae</taxon>
        <taxon>Cercidoideae</taxon>
        <taxon>Cercideae</taxon>
        <taxon>Bauhiniinae</taxon>
        <taxon>Bauhinia</taxon>
    </lineage>
</organism>
<gene>
    <name evidence="1" type="ORF">L6164_022740</name>
</gene>
<dbReference type="EMBL" id="CM039434">
    <property type="protein sequence ID" value="KAI4323108.1"/>
    <property type="molecule type" value="Genomic_DNA"/>
</dbReference>
<keyword evidence="2" id="KW-1185">Reference proteome</keyword>
<sequence>MRLPGSPGVLQDIVKGALEQAGLVVNFFCCLHVTSNYLLSTVHVQGISMLPTLNMEGNLLLVEHVSPRMGKLRIGDMVSVQSPLNPRRVLIKRILGMGGNTVTYTDPARGDATHTAVVPKGHVWIQGDNIYGSTDSRQFGPLPYGLLQGKVLCRAWPIGDFGSRGH</sequence>
<reference evidence="1 2" key="1">
    <citation type="journal article" date="2022" name="DNA Res.">
        <title>Chromosomal-level genome assembly of the orchid tree Bauhinia variegata (Leguminosae; Cercidoideae) supports the allotetraploid origin hypothesis of Bauhinia.</title>
        <authorList>
            <person name="Zhong Y."/>
            <person name="Chen Y."/>
            <person name="Zheng D."/>
            <person name="Pang J."/>
            <person name="Liu Y."/>
            <person name="Luo S."/>
            <person name="Meng S."/>
            <person name="Qian L."/>
            <person name="Wei D."/>
            <person name="Dai S."/>
            <person name="Zhou R."/>
        </authorList>
    </citation>
    <scope>NUCLEOTIDE SEQUENCE [LARGE SCALE GENOMIC DNA]</scope>
    <source>
        <strain evidence="1">BV-YZ2020</strain>
    </source>
</reference>
<accession>A0ACB9MGP4</accession>
<evidence type="ECO:0000313" key="1">
    <source>
        <dbReference type="EMBL" id="KAI4323108.1"/>
    </source>
</evidence>
<protein>
    <submittedName>
        <fullName evidence="1">Uncharacterized protein</fullName>
    </submittedName>
</protein>
<comment type="caution">
    <text evidence="1">The sequence shown here is derived from an EMBL/GenBank/DDBJ whole genome shotgun (WGS) entry which is preliminary data.</text>
</comment>